<dbReference type="InterPro" id="IPR011992">
    <property type="entry name" value="EF-hand-dom_pair"/>
</dbReference>
<gene>
    <name evidence="3" type="ORF">M9Y10_043546</name>
</gene>
<reference evidence="3 4" key="1">
    <citation type="submission" date="2024-04" db="EMBL/GenBank/DDBJ databases">
        <title>Tritrichomonas musculus Genome.</title>
        <authorList>
            <person name="Alves-Ferreira E."/>
            <person name="Grigg M."/>
            <person name="Lorenzi H."/>
            <person name="Galac M."/>
        </authorList>
    </citation>
    <scope>NUCLEOTIDE SEQUENCE [LARGE SCALE GENOMIC DNA]</scope>
    <source>
        <strain evidence="3 4">EAF2021</strain>
    </source>
</reference>
<evidence type="ECO:0000259" key="2">
    <source>
        <dbReference type="PROSITE" id="PS50222"/>
    </source>
</evidence>
<evidence type="ECO:0000313" key="3">
    <source>
        <dbReference type="EMBL" id="KAK8884436.1"/>
    </source>
</evidence>
<comment type="caution">
    <text evidence="3">The sequence shown here is derived from an EMBL/GenBank/DDBJ whole genome shotgun (WGS) entry which is preliminary data.</text>
</comment>
<keyword evidence="4" id="KW-1185">Reference proteome</keyword>
<dbReference type="PROSITE" id="PS50222">
    <property type="entry name" value="EF_HAND_2"/>
    <property type="match status" value="2"/>
</dbReference>
<dbReference type="Pfam" id="PF13499">
    <property type="entry name" value="EF-hand_7"/>
    <property type="match status" value="1"/>
</dbReference>
<feature type="domain" description="EF-hand" evidence="2">
    <location>
        <begin position="67"/>
        <end position="102"/>
    </location>
</feature>
<dbReference type="SUPFAM" id="SSF47473">
    <property type="entry name" value="EF-hand"/>
    <property type="match status" value="1"/>
</dbReference>
<feature type="domain" description="EF-hand" evidence="2">
    <location>
        <begin position="103"/>
        <end position="138"/>
    </location>
</feature>
<keyword evidence="1" id="KW-0106">Calcium</keyword>
<dbReference type="PROSITE" id="PS00018">
    <property type="entry name" value="EF_HAND_1"/>
    <property type="match status" value="1"/>
</dbReference>
<organism evidence="3 4">
    <name type="scientific">Tritrichomonas musculus</name>
    <dbReference type="NCBI Taxonomy" id="1915356"/>
    <lineage>
        <taxon>Eukaryota</taxon>
        <taxon>Metamonada</taxon>
        <taxon>Parabasalia</taxon>
        <taxon>Tritrichomonadida</taxon>
        <taxon>Tritrichomonadidae</taxon>
        <taxon>Tritrichomonas</taxon>
    </lineage>
</organism>
<sequence length="142" mass="16033">MNEENYLDGWINWAFSKYSNGKQRINRYEMKLAVICLTGKKPVLPKKQDSFTIQDLHDIVGHLKKEAIFGDMNIIYDTIDKDGKGYVTIQDLKEAASANNATVSLTTIENAFRAADTDNDGRIAYQDFISYVKSGMNELGII</sequence>
<accession>A0ABR2K150</accession>
<dbReference type="InterPro" id="IPR002048">
    <property type="entry name" value="EF_hand_dom"/>
</dbReference>
<dbReference type="Proteomes" id="UP001470230">
    <property type="component" value="Unassembled WGS sequence"/>
</dbReference>
<dbReference type="Gene3D" id="1.10.238.10">
    <property type="entry name" value="EF-hand"/>
    <property type="match status" value="1"/>
</dbReference>
<evidence type="ECO:0000313" key="4">
    <source>
        <dbReference type="Proteomes" id="UP001470230"/>
    </source>
</evidence>
<dbReference type="SMART" id="SM00054">
    <property type="entry name" value="EFh"/>
    <property type="match status" value="2"/>
</dbReference>
<proteinExistence type="predicted"/>
<dbReference type="InterPro" id="IPR018247">
    <property type="entry name" value="EF_Hand_1_Ca_BS"/>
</dbReference>
<evidence type="ECO:0000256" key="1">
    <source>
        <dbReference type="ARBA" id="ARBA00022837"/>
    </source>
</evidence>
<dbReference type="CDD" id="cd00051">
    <property type="entry name" value="EFh"/>
    <property type="match status" value="1"/>
</dbReference>
<name>A0ABR2K150_9EUKA</name>
<protein>
    <submittedName>
        <fullName evidence="3">EF-hand domain pair</fullName>
    </submittedName>
</protein>
<dbReference type="EMBL" id="JAPFFF010000008">
    <property type="protein sequence ID" value="KAK8884436.1"/>
    <property type="molecule type" value="Genomic_DNA"/>
</dbReference>